<organism evidence="1 2">
    <name type="scientific">Stephania yunnanensis</name>
    <dbReference type="NCBI Taxonomy" id="152371"/>
    <lineage>
        <taxon>Eukaryota</taxon>
        <taxon>Viridiplantae</taxon>
        <taxon>Streptophyta</taxon>
        <taxon>Embryophyta</taxon>
        <taxon>Tracheophyta</taxon>
        <taxon>Spermatophyta</taxon>
        <taxon>Magnoliopsida</taxon>
        <taxon>Ranunculales</taxon>
        <taxon>Menispermaceae</taxon>
        <taxon>Menispermoideae</taxon>
        <taxon>Cissampelideae</taxon>
        <taxon>Stephania</taxon>
    </lineage>
</organism>
<gene>
    <name evidence="1" type="ORF">Syun_002140</name>
</gene>
<comment type="caution">
    <text evidence="1">The sequence shown here is derived from an EMBL/GenBank/DDBJ whole genome shotgun (WGS) entry which is preliminary data.</text>
</comment>
<dbReference type="Proteomes" id="UP001420932">
    <property type="component" value="Unassembled WGS sequence"/>
</dbReference>
<accession>A0AAP0LFZ6</accession>
<dbReference type="EMBL" id="JBBNAF010000001">
    <property type="protein sequence ID" value="KAK9170000.1"/>
    <property type="molecule type" value="Genomic_DNA"/>
</dbReference>
<sequence length="54" mass="6161">MDELLRSEAARLDHVEGAPEKSDFELRTDVITAELKPESNDVLIKNLYLSIDPY</sequence>
<reference evidence="1 2" key="1">
    <citation type="submission" date="2024-01" db="EMBL/GenBank/DDBJ databases">
        <title>Genome assemblies of Stephania.</title>
        <authorList>
            <person name="Yang L."/>
        </authorList>
    </citation>
    <scope>NUCLEOTIDE SEQUENCE [LARGE SCALE GENOMIC DNA]</scope>
    <source>
        <strain evidence="1">YNDBR</strain>
        <tissue evidence="1">Leaf</tissue>
    </source>
</reference>
<name>A0AAP0LFZ6_9MAGN</name>
<dbReference type="AlphaFoldDB" id="A0AAP0LFZ6"/>
<proteinExistence type="predicted"/>
<dbReference type="SUPFAM" id="SSF50129">
    <property type="entry name" value="GroES-like"/>
    <property type="match status" value="1"/>
</dbReference>
<evidence type="ECO:0000313" key="2">
    <source>
        <dbReference type="Proteomes" id="UP001420932"/>
    </source>
</evidence>
<dbReference type="Gene3D" id="3.90.180.10">
    <property type="entry name" value="Medium-chain alcohol dehydrogenases, catalytic domain"/>
    <property type="match status" value="1"/>
</dbReference>
<dbReference type="InterPro" id="IPR011032">
    <property type="entry name" value="GroES-like_sf"/>
</dbReference>
<protein>
    <submittedName>
        <fullName evidence="1">Uncharacterized protein</fullName>
    </submittedName>
</protein>
<evidence type="ECO:0000313" key="1">
    <source>
        <dbReference type="EMBL" id="KAK9170000.1"/>
    </source>
</evidence>
<keyword evidence="2" id="KW-1185">Reference proteome</keyword>